<feature type="compositionally biased region" description="Low complexity" evidence="1">
    <location>
        <begin position="215"/>
        <end position="224"/>
    </location>
</feature>
<feature type="region of interest" description="Disordered" evidence="1">
    <location>
        <begin position="1"/>
        <end position="29"/>
    </location>
</feature>
<dbReference type="RefSeq" id="WP_073266595.1">
    <property type="nucleotide sequence ID" value="NZ_FRCS01000034.1"/>
</dbReference>
<proteinExistence type="predicted"/>
<dbReference type="AlphaFoldDB" id="A0A1M7RPL2"/>
<sequence length="396" mass="42239">MTSARALHPRHGTHEPVHGTPARRPGSVRRTSTVDMLRPDGLTGRVVVDARARDLHTDADGSHSAATTRIDAEVDYVGGWTLRTLSADPPDDRLAALVGVSVASGFRRRVQETLPEHYANATLLHLLLDDFPVATLVSGVALSAAGGFRASGETLDRVARADLCSGWRTGGTIMLGITRDRMIPAVTGPDAPDPAEPSRDSIVPASAGPGSAGTDSAGPDSAGPDPDPGSGGRVVPGVPGVPASAAEAWDPVAWDPVAWDPVAWHDRPDLPPHAVRRARRLDLWSADGLLELDSWYRDSHVDADGRESVIHEWAVRGTVDPSDYRIRAMTATPRVLPWVECPSSAASAERLVGRDVRELRPLVRRELTGISTCTHLNDQLRQLADVPGMVGFSTVR</sequence>
<reference evidence="2 3" key="1">
    <citation type="submission" date="2016-11" db="EMBL/GenBank/DDBJ databases">
        <authorList>
            <person name="Jaros S."/>
            <person name="Januszkiewicz K."/>
            <person name="Wedrychowicz H."/>
        </authorList>
    </citation>
    <scope>NUCLEOTIDE SEQUENCE [LARGE SCALE GENOMIC DNA]</scope>
    <source>
        <strain evidence="2 3">DSM 46144</strain>
    </source>
</reference>
<dbReference type="EMBL" id="FRCS01000034">
    <property type="protein sequence ID" value="SHN48110.1"/>
    <property type="molecule type" value="Genomic_DNA"/>
</dbReference>
<feature type="region of interest" description="Disordered" evidence="1">
    <location>
        <begin position="184"/>
        <end position="242"/>
    </location>
</feature>
<organism evidence="2 3">
    <name type="scientific">Cryptosporangium aurantiacum</name>
    <dbReference type="NCBI Taxonomy" id="134849"/>
    <lineage>
        <taxon>Bacteria</taxon>
        <taxon>Bacillati</taxon>
        <taxon>Actinomycetota</taxon>
        <taxon>Actinomycetes</taxon>
        <taxon>Cryptosporangiales</taxon>
        <taxon>Cryptosporangiaceae</taxon>
        <taxon>Cryptosporangium</taxon>
    </lineage>
</organism>
<dbReference type="STRING" id="134849.SAMN05443668_1347"/>
<evidence type="ECO:0000313" key="3">
    <source>
        <dbReference type="Proteomes" id="UP000184440"/>
    </source>
</evidence>
<keyword evidence="3" id="KW-1185">Reference proteome</keyword>
<evidence type="ECO:0000313" key="2">
    <source>
        <dbReference type="EMBL" id="SHN48110.1"/>
    </source>
</evidence>
<evidence type="ECO:0000256" key="1">
    <source>
        <dbReference type="SAM" id="MobiDB-lite"/>
    </source>
</evidence>
<dbReference type="InterPro" id="IPR021312">
    <property type="entry name" value="DUF2889"/>
</dbReference>
<evidence type="ECO:0008006" key="4">
    <source>
        <dbReference type="Google" id="ProtNLM"/>
    </source>
</evidence>
<accession>A0A1M7RPL2</accession>
<protein>
    <recommendedName>
        <fullName evidence="4">DUF2889 domain-containing protein</fullName>
    </recommendedName>
</protein>
<dbReference type="OrthoDB" id="7530149at2"/>
<gene>
    <name evidence="2" type="ORF">SAMN05443668_1347</name>
</gene>
<name>A0A1M7RPL2_9ACTN</name>
<dbReference type="Pfam" id="PF11136">
    <property type="entry name" value="DUF2889"/>
    <property type="match status" value="1"/>
</dbReference>
<dbReference type="Proteomes" id="UP000184440">
    <property type="component" value="Unassembled WGS sequence"/>
</dbReference>